<comment type="caution">
    <text evidence="5">The sequence shown here is derived from an EMBL/GenBank/DDBJ whole genome shotgun (WGS) entry which is preliminary data.</text>
</comment>
<feature type="compositionally biased region" description="Polar residues" evidence="4">
    <location>
        <begin position="397"/>
        <end position="415"/>
    </location>
</feature>
<dbReference type="PANTHER" id="PTHR13923">
    <property type="entry name" value="SEC31-RELATED PROTEIN"/>
    <property type="match status" value="1"/>
</dbReference>
<evidence type="ECO:0000313" key="5">
    <source>
        <dbReference type="EMBL" id="GFR63763.1"/>
    </source>
</evidence>
<feature type="region of interest" description="Disordered" evidence="4">
    <location>
        <begin position="254"/>
        <end position="301"/>
    </location>
</feature>
<dbReference type="Gene3D" id="1.25.40.1030">
    <property type="match status" value="1"/>
</dbReference>
<reference evidence="5 6" key="1">
    <citation type="journal article" date="2021" name="Elife">
        <title>Chloroplast acquisition without the gene transfer in kleptoplastic sea slugs, Plakobranchus ocellatus.</title>
        <authorList>
            <person name="Maeda T."/>
            <person name="Takahashi S."/>
            <person name="Yoshida T."/>
            <person name="Shimamura S."/>
            <person name="Takaki Y."/>
            <person name="Nagai Y."/>
            <person name="Toyoda A."/>
            <person name="Suzuki Y."/>
            <person name="Arimoto A."/>
            <person name="Ishii H."/>
            <person name="Satoh N."/>
            <person name="Nishiyama T."/>
            <person name="Hasebe M."/>
            <person name="Maruyama T."/>
            <person name="Minagawa J."/>
            <person name="Obokata J."/>
            <person name="Shigenobu S."/>
        </authorList>
    </citation>
    <scope>NUCLEOTIDE SEQUENCE [LARGE SCALE GENOMIC DNA]</scope>
</reference>
<dbReference type="GO" id="GO:0007029">
    <property type="term" value="P:endoplasmic reticulum organization"/>
    <property type="evidence" value="ECO:0007669"/>
    <property type="project" value="TreeGrafter"/>
</dbReference>
<evidence type="ECO:0000256" key="3">
    <source>
        <dbReference type="ARBA" id="ARBA00022737"/>
    </source>
</evidence>
<feature type="region of interest" description="Disordered" evidence="4">
    <location>
        <begin position="182"/>
        <end position="222"/>
    </location>
</feature>
<dbReference type="InterPro" id="IPR040251">
    <property type="entry name" value="SEC31-like"/>
</dbReference>
<keyword evidence="3" id="KW-0677">Repeat</keyword>
<sequence length="547" mass="58954">LISSVVTHDWAHIVENCDLDNWKEALAVVLTYALPEEFSALCDTLATRLESEQNGALSLNASLCYVCSGNVEKLVENWIKNTEDATQPLALQDLVEKVMVLRKAVEVSRGTAPAVSGGALAEKLSQYAGLLAAQGSLSTALTYLNNSSDHTLALLQDRLRRAIDPTSARGVAAPFGIVNILPEGAPQPQQHAAATNSRPGMRSSAPAKTVTPGSYQSMSGGGSLQTTPTYAANYYSPGVSSKYPSYLQNPSIPTYDSSGYPSQNYTQPNYSQSQLHNNQPGIHSPPQYQPAPAPQPNMFNPMNPGVTPGPYVPPPPVPTTQPAMFSYQDKAAETAWNDPPIVQEKQKPIVNYTNSTPANIFTPQPVGNGDRGPPGAPAYQGLYNPMEHQLQAPPIQTSQSFGSFNQSTQGPQTNGPSASQASPAPEPLKQVEKGPIPTEHQLLQDMLDKLVRSCAQVAPNAQMKRKLEDVSRKLEILYDKLRGGMLSQAVLLGLHQIVQAIQQYDYGSGLNVYTGMVSHGNFSEISNFMPAIKVLLQSAMQMQVYVQ</sequence>
<organism evidence="5 6">
    <name type="scientific">Elysia marginata</name>
    <dbReference type="NCBI Taxonomy" id="1093978"/>
    <lineage>
        <taxon>Eukaryota</taxon>
        <taxon>Metazoa</taxon>
        <taxon>Spiralia</taxon>
        <taxon>Lophotrochozoa</taxon>
        <taxon>Mollusca</taxon>
        <taxon>Gastropoda</taxon>
        <taxon>Heterobranchia</taxon>
        <taxon>Euthyneura</taxon>
        <taxon>Panpulmonata</taxon>
        <taxon>Sacoglossa</taxon>
        <taxon>Placobranchoidea</taxon>
        <taxon>Plakobranchidae</taxon>
        <taxon>Elysia</taxon>
    </lineage>
</organism>
<evidence type="ECO:0000256" key="4">
    <source>
        <dbReference type="SAM" id="MobiDB-lite"/>
    </source>
</evidence>
<dbReference type="FunFam" id="1.20.940.10:FF:000001">
    <property type="entry name" value="Protein transport protein Sec31A isoform A"/>
    <property type="match status" value="1"/>
</dbReference>
<feature type="compositionally biased region" description="Polar residues" evidence="4">
    <location>
        <begin position="254"/>
        <end position="281"/>
    </location>
</feature>
<dbReference type="Gene3D" id="1.20.940.10">
    <property type="entry name" value="Functional domain of the splicing factor Prp18"/>
    <property type="match status" value="1"/>
</dbReference>
<evidence type="ECO:0000313" key="6">
    <source>
        <dbReference type="Proteomes" id="UP000762676"/>
    </source>
</evidence>
<feature type="compositionally biased region" description="Polar residues" evidence="4">
    <location>
        <begin position="187"/>
        <end position="198"/>
    </location>
</feature>
<accession>A0AAV4ERZ2</accession>
<dbReference type="AlphaFoldDB" id="A0AAV4ERZ2"/>
<evidence type="ECO:0000256" key="2">
    <source>
        <dbReference type="ARBA" id="ARBA00022574"/>
    </source>
</evidence>
<gene>
    <name evidence="5" type="ORF">ElyMa_000163600</name>
</gene>
<keyword evidence="1" id="KW-0813">Transport</keyword>
<dbReference type="Proteomes" id="UP000762676">
    <property type="component" value="Unassembled WGS sequence"/>
</dbReference>
<dbReference type="PANTHER" id="PTHR13923:SF11">
    <property type="entry name" value="SECRETORY 31, ISOFORM D"/>
    <property type="match status" value="1"/>
</dbReference>
<dbReference type="GO" id="GO:0005198">
    <property type="term" value="F:structural molecule activity"/>
    <property type="evidence" value="ECO:0007669"/>
    <property type="project" value="TreeGrafter"/>
</dbReference>
<proteinExistence type="predicted"/>
<protein>
    <submittedName>
        <fullName evidence="5">Transport protein Sec31A</fullName>
    </submittedName>
</protein>
<dbReference type="GO" id="GO:0070971">
    <property type="term" value="C:endoplasmic reticulum exit site"/>
    <property type="evidence" value="ECO:0007669"/>
    <property type="project" value="TreeGrafter"/>
</dbReference>
<keyword evidence="2" id="KW-0853">WD repeat</keyword>
<dbReference type="GO" id="GO:0030127">
    <property type="term" value="C:COPII vesicle coat"/>
    <property type="evidence" value="ECO:0007669"/>
    <property type="project" value="TreeGrafter"/>
</dbReference>
<dbReference type="GO" id="GO:0090110">
    <property type="term" value="P:COPII-coated vesicle cargo loading"/>
    <property type="evidence" value="ECO:0007669"/>
    <property type="project" value="TreeGrafter"/>
</dbReference>
<dbReference type="EMBL" id="BMAT01000311">
    <property type="protein sequence ID" value="GFR63763.1"/>
    <property type="molecule type" value="Genomic_DNA"/>
</dbReference>
<feature type="non-terminal residue" evidence="5">
    <location>
        <position position="1"/>
    </location>
</feature>
<name>A0AAV4ERZ2_9GAST</name>
<feature type="region of interest" description="Disordered" evidence="4">
    <location>
        <begin position="397"/>
        <end position="432"/>
    </location>
</feature>
<evidence type="ECO:0000256" key="1">
    <source>
        <dbReference type="ARBA" id="ARBA00022448"/>
    </source>
</evidence>
<feature type="compositionally biased region" description="Polar residues" evidence="4">
    <location>
        <begin position="211"/>
        <end position="222"/>
    </location>
</feature>
<keyword evidence="6" id="KW-1185">Reference proteome</keyword>